<dbReference type="STRING" id="1236976.JCM16418_5153"/>
<sequence length="67" mass="7944">MMNLKKVEFNVTSKRKVYFIEGEIAKSILDLQQGVDDRILVESFDKRTGERRYLDFKEGKWLKKSGM</sequence>
<name>W7Z1R5_9BACL</name>
<keyword evidence="2" id="KW-1185">Reference proteome</keyword>
<organism evidence="1 2">
    <name type="scientific">Paenibacillus pini JCM 16418</name>
    <dbReference type="NCBI Taxonomy" id="1236976"/>
    <lineage>
        <taxon>Bacteria</taxon>
        <taxon>Bacillati</taxon>
        <taxon>Bacillota</taxon>
        <taxon>Bacilli</taxon>
        <taxon>Bacillales</taxon>
        <taxon>Paenibacillaceae</taxon>
        <taxon>Paenibacillus</taxon>
    </lineage>
</organism>
<proteinExistence type="predicted"/>
<dbReference type="Proteomes" id="UP000019364">
    <property type="component" value="Unassembled WGS sequence"/>
</dbReference>
<dbReference type="EMBL" id="BAVZ01000051">
    <property type="protein sequence ID" value="GAF10916.1"/>
    <property type="molecule type" value="Genomic_DNA"/>
</dbReference>
<comment type="caution">
    <text evidence="1">The sequence shown here is derived from an EMBL/GenBank/DDBJ whole genome shotgun (WGS) entry which is preliminary data.</text>
</comment>
<gene>
    <name evidence="1" type="ORF">JCM16418_5153</name>
</gene>
<evidence type="ECO:0000313" key="1">
    <source>
        <dbReference type="EMBL" id="GAF10916.1"/>
    </source>
</evidence>
<reference evidence="1 2" key="1">
    <citation type="journal article" date="2014" name="Genome Announc.">
        <title>Draft Genome Sequence of Paenibacillus pini JCM 16418T, Isolated from the Rhizosphere of Pine Tree.</title>
        <authorList>
            <person name="Yuki M."/>
            <person name="Oshima K."/>
            <person name="Suda W."/>
            <person name="Oshida Y."/>
            <person name="Kitamura K."/>
            <person name="Iida Y."/>
            <person name="Hattori M."/>
            <person name="Ohkuma M."/>
        </authorList>
    </citation>
    <scope>NUCLEOTIDE SEQUENCE [LARGE SCALE GENOMIC DNA]</scope>
    <source>
        <strain evidence="1 2">JCM 16418</strain>
    </source>
</reference>
<accession>W7Z1R5</accession>
<evidence type="ECO:0000313" key="2">
    <source>
        <dbReference type="Proteomes" id="UP000019364"/>
    </source>
</evidence>
<dbReference type="AlphaFoldDB" id="W7Z1R5"/>
<dbReference type="RefSeq" id="WP_036653807.1">
    <property type="nucleotide sequence ID" value="NZ_BAVZ01000051.1"/>
</dbReference>
<protein>
    <submittedName>
        <fullName evidence="1">Uncharacterized protein</fullName>
    </submittedName>
</protein>